<dbReference type="AlphaFoldDB" id="A0A1B1U3W2"/>
<dbReference type="EMBL" id="CP016503">
    <property type="protein sequence ID" value="ANV97474.1"/>
    <property type="molecule type" value="Genomic_DNA"/>
</dbReference>
<dbReference type="InterPro" id="IPR003423">
    <property type="entry name" value="OMP_efflux"/>
</dbReference>
<keyword evidence="5" id="KW-0812">Transmembrane</keyword>
<keyword evidence="10" id="KW-1185">Reference proteome</keyword>
<accession>A0A1B1U3W2</accession>
<dbReference type="PANTHER" id="PTHR30026:SF20">
    <property type="entry name" value="OUTER MEMBRANE PROTEIN TOLC"/>
    <property type="match status" value="1"/>
</dbReference>
<dbReference type="GO" id="GO:0015288">
    <property type="term" value="F:porin activity"/>
    <property type="evidence" value="ECO:0007669"/>
    <property type="project" value="TreeGrafter"/>
</dbReference>
<dbReference type="Pfam" id="PF02321">
    <property type="entry name" value="OEP"/>
    <property type="match status" value="2"/>
</dbReference>
<keyword evidence="4" id="KW-1134">Transmembrane beta strand</keyword>
<evidence type="ECO:0000313" key="9">
    <source>
        <dbReference type="EMBL" id="ANV97474.1"/>
    </source>
</evidence>
<evidence type="ECO:0000256" key="7">
    <source>
        <dbReference type="ARBA" id="ARBA00023237"/>
    </source>
</evidence>
<evidence type="ECO:0000256" key="5">
    <source>
        <dbReference type="ARBA" id="ARBA00022692"/>
    </source>
</evidence>
<proteinExistence type="inferred from homology"/>
<evidence type="ECO:0008006" key="11">
    <source>
        <dbReference type="Google" id="ProtNLM"/>
    </source>
</evidence>
<evidence type="ECO:0000256" key="2">
    <source>
        <dbReference type="ARBA" id="ARBA00007613"/>
    </source>
</evidence>
<comment type="subcellular location">
    <subcellularLocation>
        <location evidence="1">Cell outer membrane</location>
    </subcellularLocation>
</comment>
<dbReference type="STRING" id="222136.BBW65_00985"/>
<dbReference type="InterPro" id="IPR051906">
    <property type="entry name" value="TolC-like"/>
</dbReference>
<keyword evidence="3" id="KW-0813">Transport</keyword>
<reference evidence="10" key="1">
    <citation type="submission" date="2016-07" db="EMBL/GenBank/DDBJ databases">
        <authorList>
            <person name="Florea S."/>
            <person name="Webb J.S."/>
            <person name="Jaromczyk J."/>
            <person name="Schardl C.L."/>
        </authorList>
    </citation>
    <scope>NUCLEOTIDE SEQUENCE [LARGE SCALE GENOMIC DNA]</scope>
    <source>
        <strain evidence="10">MIT 01-6242</strain>
    </source>
</reference>
<keyword evidence="6" id="KW-0472">Membrane</keyword>
<evidence type="ECO:0000256" key="4">
    <source>
        <dbReference type="ARBA" id="ARBA00022452"/>
    </source>
</evidence>
<dbReference type="KEGG" id="het:BBW65_00985"/>
<organism evidence="9 10">
    <name type="scientific">Helicobacter enhydrae</name>
    <dbReference type="NCBI Taxonomy" id="222136"/>
    <lineage>
        <taxon>Bacteria</taxon>
        <taxon>Pseudomonadati</taxon>
        <taxon>Campylobacterota</taxon>
        <taxon>Epsilonproteobacteria</taxon>
        <taxon>Campylobacterales</taxon>
        <taxon>Helicobacteraceae</taxon>
        <taxon>Helicobacter</taxon>
    </lineage>
</organism>
<sequence length="407" mass="46727">MKILGVLCLGVVGCLALTLDESIERVFANSHKIKEQEYLLLKLQSELGVKESAYYPKLNFHYRFGAKNAEYGNRASVELGLNLFNGLKDYQEVQIQKQTIQEQEANKKRTQEELRYLVKKLYVQILMTKGRLAISKESYKLLELQLKQAEQFYKQGISAKNNVLSVELTLASAKLEINSYTNQLNFLVSSLESLMNAKVKIDEIEDLPVCEEEVDYDHLSLVMFEHKPRYRAMLEREKALLYRIEQAKGGYYPKIDLGVSGDVPFGGKLYGEAQGSVYLGLTWNLFNGLGDSASVEMRRYELMSLRAQMTAYRQDALIELEKAVGDFNLARDQYVLSKKTIESANENYRIVSNRYKQNLQSSNDLLDAELMLKNAKSNLLKTKYETWESLFYVEFLVGGNRQLFIGF</sequence>
<dbReference type="Gene3D" id="1.20.1600.10">
    <property type="entry name" value="Outer membrane efflux proteins (OEP)"/>
    <property type="match status" value="1"/>
</dbReference>
<dbReference type="RefSeq" id="WP_066338519.1">
    <property type="nucleotide sequence ID" value="NZ_CP016503.1"/>
</dbReference>
<dbReference type="GO" id="GO:0015562">
    <property type="term" value="F:efflux transmembrane transporter activity"/>
    <property type="evidence" value="ECO:0007669"/>
    <property type="project" value="InterPro"/>
</dbReference>
<protein>
    <recommendedName>
        <fullName evidence="11">TolC family protein</fullName>
    </recommendedName>
</protein>
<evidence type="ECO:0000256" key="8">
    <source>
        <dbReference type="SAM" id="Coils"/>
    </source>
</evidence>
<gene>
    <name evidence="9" type="ORF">BBW65_00985</name>
</gene>
<keyword evidence="7" id="KW-0998">Cell outer membrane</keyword>
<dbReference type="PANTHER" id="PTHR30026">
    <property type="entry name" value="OUTER MEMBRANE PROTEIN TOLC"/>
    <property type="match status" value="1"/>
</dbReference>
<dbReference type="Proteomes" id="UP000092884">
    <property type="component" value="Chromosome"/>
</dbReference>
<name>A0A1B1U3W2_9HELI</name>
<dbReference type="GO" id="GO:0009279">
    <property type="term" value="C:cell outer membrane"/>
    <property type="evidence" value="ECO:0007669"/>
    <property type="project" value="UniProtKB-SubCell"/>
</dbReference>
<evidence type="ECO:0000313" key="10">
    <source>
        <dbReference type="Proteomes" id="UP000092884"/>
    </source>
</evidence>
<feature type="coiled-coil region" evidence="8">
    <location>
        <begin position="93"/>
        <end position="120"/>
    </location>
</feature>
<evidence type="ECO:0000256" key="1">
    <source>
        <dbReference type="ARBA" id="ARBA00004442"/>
    </source>
</evidence>
<keyword evidence="8" id="KW-0175">Coiled coil</keyword>
<evidence type="ECO:0000256" key="3">
    <source>
        <dbReference type="ARBA" id="ARBA00022448"/>
    </source>
</evidence>
<evidence type="ECO:0000256" key="6">
    <source>
        <dbReference type="ARBA" id="ARBA00023136"/>
    </source>
</evidence>
<dbReference type="SUPFAM" id="SSF56954">
    <property type="entry name" value="Outer membrane efflux proteins (OEP)"/>
    <property type="match status" value="1"/>
</dbReference>
<dbReference type="GO" id="GO:1990281">
    <property type="term" value="C:efflux pump complex"/>
    <property type="evidence" value="ECO:0007669"/>
    <property type="project" value="TreeGrafter"/>
</dbReference>
<comment type="similarity">
    <text evidence="2">Belongs to the outer membrane factor (OMF) (TC 1.B.17) family.</text>
</comment>